<dbReference type="Gene3D" id="1.20.1260.10">
    <property type="match status" value="1"/>
</dbReference>
<accession>I2FG41</accession>
<keyword evidence="1" id="KW-0614">Plasmid</keyword>
<protein>
    <submittedName>
        <fullName evidence="1">Uncharacterized protein</fullName>
    </submittedName>
</protein>
<organism evidence="1">
    <name type="scientific">Pseudomonas sp. K-62</name>
    <dbReference type="NCBI Taxonomy" id="76885"/>
    <lineage>
        <taxon>Bacteria</taxon>
        <taxon>Pseudomonadati</taxon>
        <taxon>Pseudomonadota</taxon>
        <taxon>Gammaproteobacteria</taxon>
        <taxon>Pseudomonadales</taxon>
        <taxon>Pseudomonadaceae</taxon>
        <taxon>Pseudomonas</taxon>
    </lineage>
</organism>
<name>I2FG41_9PSED</name>
<proteinExistence type="predicted"/>
<dbReference type="AlphaFoldDB" id="I2FG41"/>
<dbReference type="InterPro" id="IPR012347">
    <property type="entry name" value="Ferritin-like"/>
</dbReference>
<dbReference type="EMBL" id="AB714582">
    <property type="protein sequence ID" value="BAM13976.1"/>
    <property type="molecule type" value="Genomic_DNA"/>
</dbReference>
<reference evidence="1" key="1">
    <citation type="submission" date="2012-04" db="EMBL/GenBank/DDBJ databases">
        <title>Nucleotide sequence of Pseudomonas sp. K-62 plasmid pMR68 containing mercury resistance genes.</title>
        <authorList>
            <person name="Kiyono M."/>
            <person name="Mochizuki Y."/>
            <person name="Koizawa K."/>
            <person name="Sone Y."/>
            <person name="Nakamura R."/>
            <person name="Pan-Hou H."/>
            <person name="Sakabe K."/>
        </authorList>
    </citation>
    <scope>NUCLEOTIDE SEQUENCE</scope>
    <source>
        <strain evidence="1">K-62</strain>
        <plasmid evidence="1">pMR68</plasmid>
    </source>
</reference>
<dbReference type="RefSeq" id="WP_015061140.1">
    <property type="nucleotide sequence ID" value="NC_019309.1"/>
</dbReference>
<geneLocation type="plasmid" evidence="1">
    <name>pMR68</name>
</geneLocation>
<sequence length="203" mass="22979">MTDCKIIDQSEIGSPEGRTSYSSYADRYYERARDGATSLSASEYVAVVEGFLREFVCMGQCNLYIAAARDTQIKEAITVYLNDVCYPNLHEMKRILEVDGYMLPAPLEEAVTPDEVPSIETNAISDRMITIAQWFGCRSFMTLWNNFAAMSQNTDVRAAFLRNYHRANRWHVVCHTMAVEKGHMMPLPTMDAKGLMRTTMMGG</sequence>
<evidence type="ECO:0000313" key="1">
    <source>
        <dbReference type="EMBL" id="BAM13976.1"/>
    </source>
</evidence>